<protein>
    <submittedName>
        <fullName evidence="2">Uncharacterized protein</fullName>
    </submittedName>
</protein>
<reference evidence="2 3" key="2">
    <citation type="submission" date="2017-11" db="EMBL/GenBank/DDBJ databases">
        <authorList>
            <person name="Han C.G."/>
        </authorList>
    </citation>
    <scope>NUCLEOTIDE SEQUENCE [LARGE SCALE GENOMIC DNA]</scope>
    <source>
        <strain evidence="3">ATCC 43555</strain>
        <strain evidence="2">ATCC43555</strain>
    </source>
</reference>
<dbReference type="Proteomes" id="UP000238288">
    <property type="component" value="Chromosome PCAR9a"/>
</dbReference>
<accession>A0A2K4X6C5</accession>
<keyword evidence="4" id="KW-1185">Reference proteome</keyword>
<sequence>MLVNYLIKAPNDNVDALSKQMDMRDELKRQHLAAFKYRIKRFAATKVGLTSAFMAGVTVQAGKSDTSFVRKYGWLAKLLA</sequence>
<dbReference type="RefSeq" id="WP_104642007.1">
    <property type="nucleotide sequence ID" value="NZ_AQGW01000018.1"/>
</dbReference>
<name>A0A2K4X6C5_PSEVC</name>
<evidence type="ECO:0000313" key="1">
    <source>
        <dbReference type="EMBL" id="MBE0382083.1"/>
    </source>
</evidence>
<dbReference type="OrthoDB" id="6312198at2"/>
<evidence type="ECO:0000313" key="4">
    <source>
        <dbReference type="Proteomes" id="UP000615003"/>
    </source>
</evidence>
<dbReference type="EMBL" id="AQGW01000018">
    <property type="protein sequence ID" value="MBE0382083.1"/>
    <property type="molecule type" value="Genomic_DNA"/>
</dbReference>
<proteinExistence type="predicted"/>
<dbReference type="Proteomes" id="UP000615003">
    <property type="component" value="Unassembled WGS sequence"/>
</dbReference>
<gene>
    <name evidence="2" type="ORF">PCAR9_A20304</name>
    <name evidence="1" type="ORF">PCARR_a0351</name>
</gene>
<evidence type="ECO:0000313" key="2">
    <source>
        <dbReference type="EMBL" id="SOU39881.1"/>
    </source>
</evidence>
<reference evidence="1 4" key="1">
    <citation type="submission" date="2015-06" db="EMBL/GenBank/DDBJ databases">
        <title>Genome sequence of Pseudoalteromonas carrageenovora.</title>
        <authorList>
            <person name="Xie B.-B."/>
            <person name="Rong J.-C."/>
            <person name="Qin Q.-L."/>
            <person name="Zhang Y.-Z."/>
        </authorList>
    </citation>
    <scope>NUCLEOTIDE SEQUENCE [LARGE SCALE GENOMIC DNA]</scope>
    <source>
        <strain evidence="1 4">IAM 12662</strain>
    </source>
</reference>
<dbReference type="GeneID" id="93662527"/>
<dbReference type="EMBL" id="LT965928">
    <property type="protein sequence ID" value="SOU39881.1"/>
    <property type="molecule type" value="Genomic_DNA"/>
</dbReference>
<organism evidence="2 3">
    <name type="scientific">Pseudoalteromonas carrageenovora IAM 12662</name>
    <dbReference type="NCBI Taxonomy" id="1314868"/>
    <lineage>
        <taxon>Bacteria</taxon>
        <taxon>Pseudomonadati</taxon>
        <taxon>Pseudomonadota</taxon>
        <taxon>Gammaproteobacteria</taxon>
        <taxon>Alteromonadales</taxon>
        <taxon>Pseudoalteromonadaceae</taxon>
        <taxon>Pseudoalteromonas</taxon>
    </lineage>
</organism>
<dbReference type="AlphaFoldDB" id="A0A2K4X6C5"/>
<evidence type="ECO:0000313" key="3">
    <source>
        <dbReference type="Proteomes" id="UP000238288"/>
    </source>
</evidence>